<dbReference type="Proteomes" id="UP000184335">
    <property type="component" value="Unassembled WGS sequence"/>
</dbReference>
<dbReference type="PANTHER" id="PTHR34135:SF2">
    <property type="entry name" value="LYSOZYME"/>
    <property type="match status" value="1"/>
</dbReference>
<evidence type="ECO:0000256" key="2">
    <source>
        <dbReference type="ARBA" id="ARBA00022801"/>
    </source>
</evidence>
<dbReference type="SUPFAM" id="SSF51445">
    <property type="entry name" value="(Trans)glycosidases"/>
    <property type="match status" value="1"/>
</dbReference>
<dbReference type="Gene3D" id="3.20.20.80">
    <property type="entry name" value="Glycosidases"/>
    <property type="match status" value="1"/>
</dbReference>
<keyword evidence="3" id="KW-0326">Glycosidase</keyword>
<dbReference type="OrthoDB" id="9798192at2"/>
<keyword evidence="2" id="KW-0378">Hydrolase</keyword>
<dbReference type="STRING" id="1118202.SAMN05443429_10843"/>
<evidence type="ECO:0000256" key="1">
    <source>
        <dbReference type="ARBA" id="ARBA00010646"/>
    </source>
</evidence>
<comment type="similarity">
    <text evidence="1">Belongs to the glycosyl hydrolase 25 family.</text>
</comment>
<feature type="transmembrane region" description="Helical" evidence="4">
    <location>
        <begin position="26"/>
        <end position="45"/>
    </location>
</feature>
<dbReference type="GO" id="GO:0016998">
    <property type="term" value="P:cell wall macromolecule catabolic process"/>
    <property type="evidence" value="ECO:0007669"/>
    <property type="project" value="InterPro"/>
</dbReference>
<dbReference type="Pfam" id="PF01183">
    <property type="entry name" value="Glyco_hydro_25"/>
    <property type="match status" value="1"/>
</dbReference>
<keyword evidence="6" id="KW-1185">Reference proteome</keyword>
<dbReference type="InterPro" id="IPR002053">
    <property type="entry name" value="Glyco_hydro_25"/>
</dbReference>
<dbReference type="GO" id="GO:0016052">
    <property type="term" value="P:carbohydrate catabolic process"/>
    <property type="evidence" value="ECO:0007669"/>
    <property type="project" value="TreeGrafter"/>
</dbReference>
<name>A0A1M6G3W0_9FLAO</name>
<gene>
    <name evidence="5" type="ORF">SAMN05443429_10843</name>
</gene>
<dbReference type="PANTHER" id="PTHR34135">
    <property type="entry name" value="LYSOZYME"/>
    <property type="match status" value="1"/>
</dbReference>
<keyword evidence="4" id="KW-1133">Transmembrane helix</keyword>
<organism evidence="5 6">
    <name type="scientific">Cruoricaptor ignavus</name>
    <dbReference type="NCBI Taxonomy" id="1118202"/>
    <lineage>
        <taxon>Bacteria</taxon>
        <taxon>Pseudomonadati</taxon>
        <taxon>Bacteroidota</taxon>
        <taxon>Flavobacteriia</taxon>
        <taxon>Flavobacteriales</taxon>
        <taxon>Weeksellaceae</taxon>
        <taxon>Cruoricaptor</taxon>
    </lineage>
</organism>
<evidence type="ECO:0000313" key="5">
    <source>
        <dbReference type="EMBL" id="SHJ04580.1"/>
    </source>
</evidence>
<dbReference type="InterPro" id="IPR017853">
    <property type="entry name" value="GH"/>
</dbReference>
<dbReference type="PROSITE" id="PS51904">
    <property type="entry name" value="GLYCOSYL_HYDROL_F25_2"/>
    <property type="match status" value="1"/>
</dbReference>
<keyword evidence="4" id="KW-0472">Membrane</keyword>
<dbReference type="GO" id="GO:0003796">
    <property type="term" value="F:lysozyme activity"/>
    <property type="evidence" value="ECO:0007669"/>
    <property type="project" value="InterPro"/>
</dbReference>
<dbReference type="SMART" id="SM00641">
    <property type="entry name" value="Glyco_25"/>
    <property type="match status" value="1"/>
</dbReference>
<accession>A0A1M6G3W0</accession>
<dbReference type="EMBL" id="FQYI01000008">
    <property type="protein sequence ID" value="SHJ04580.1"/>
    <property type="molecule type" value="Genomic_DNA"/>
</dbReference>
<evidence type="ECO:0000313" key="6">
    <source>
        <dbReference type="Proteomes" id="UP000184335"/>
    </source>
</evidence>
<evidence type="ECO:0000256" key="3">
    <source>
        <dbReference type="ARBA" id="ARBA00023295"/>
    </source>
</evidence>
<proteinExistence type="inferred from homology"/>
<evidence type="ECO:0000256" key="4">
    <source>
        <dbReference type="SAM" id="Phobius"/>
    </source>
</evidence>
<protein>
    <submittedName>
        <fullName evidence="5">Lysozyme</fullName>
    </submittedName>
</protein>
<dbReference type="GO" id="GO:0009253">
    <property type="term" value="P:peptidoglycan catabolic process"/>
    <property type="evidence" value="ECO:0007669"/>
    <property type="project" value="InterPro"/>
</dbReference>
<dbReference type="InterPro" id="IPR018077">
    <property type="entry name" value="Glyco_hydro_fam25_subgr"/>
</dbReference>
<dbReference type="AlphaFoldDB" id="A0A1M6G3W0"/>
<keyword evidence="4" id="KW-0812">Transmembrane</keyword>
<reference evidence="5 6" key="1">
    <citation type="submission" date="2016-11" db="EMBL/GenBank/DDBJ databases">
        <authorList>
            <person name="Jaros S."/>
            <person name="Januszkiewicz K."/>
            <person name="Wedrychowicz H."/>
        </authorList>
    </citation>
    <scope>NUCLEOTIDE SEQUENCE [LARGE SCALE GENOMIC DNA]</scope>
    <source>
        <strain evidence="5 6">DSM 25479</strain>
    </source>
</reference>
<sequence>MSQAKKKARKKKKPAKPQAKGNRLKIILFGAFLLVFFFAGLFITFKDKIAFHWASCFNKFEHKTLTNTEFERNRIHTIISENTDKVFGIDISHYQRKEDIKWDSLSIGSGSIPIRFIILRSTMGNHSADRHFPEYWQKAKQHNLIRGAYHFYRPDEDPVLQANNFLAKVNLETGDLPPVLDIEKPPLRKTKTQLIQDLKIWCRIMEDAYGRKPIIYTYYHFYKDNLRGEFDDYPLWLANYNPVKTPSPSDEWRFWQFSENGIVHGINTKVDLNVFNGGMFALRRMGID</sequence>